<evidence type="ECO:0000256" key="4">
    <source>
        <dbReference type="ARBA" id="ARBA00023136"/>
    </source>
</evidence>
<dbReference type="RefSeq" id="WP_188927500.1">
    <property type="nucleotide sequence ID" value="NZ_BMJC01000001.1"/>
</dbReference>
<comment type="caution">
    <text evidence="8">The sequence shown here is derived from an EMBL/GenBank/DDBJ whole genome shotgun (WGS) entry which is preliminary data.</text>
</comment>
<dbReference type="PROSITE" id="PS51257">
    <property type="entry name" value="PROKAR_LIPOPROTEIN"/>
    <property type="match status" value="1"/>
</dbReference>
<dbReference type="EMBL" id="BMJC01000001">
    <property type="protein sequence ID" value="GGA82063.1"/>
    <property type="molecule type" value="Genomic_DNA"/>
</dbReference>
<dbReference type="AlphaFoldDB" id="A0A8J2XN17"/>
<comment type="similarity">
    <text evidence="2">Belongs to the SusD family.</text>
</comment>
<feature type="domain" description="RagB/SusD" evidence="6">
    <location>
        <begin position="271"/>
        <end position="472"/>
    </location>
</feature>
<dbReference type="Pfam" id="PF14322">
    <property type="entry name" value="SusD-like_3"/>
    <property type="match status" value="1"/>
</dbReference>
<feature type="domain" description="SusD-like N-terminal" evidence="7">
    <location>
        <begin position="101"/>
        <end position="220"/>
    </location>
</feature>
<dbReference type="GO" id="GO:0009279">
    <property type="term" value="C:cell outer membrane"/>
    <property type="evidence" value="ECO:0007669"/>
    <property type="project" value="UniProtKB-SubCell"/>
</dbReference>
<evidence type="ECO:0000259" key="7">
    <source>
        <dbReference type="Pfam" id="PF14322"/>
    </source>
</evidence>
<dbReference type="SUPFAM" id="SSF48452">
    <property type="entry name" value="TPR-like"/>
    <property type="match status" value="1"/>
</dbReference>
<dbReference type="Pfam" id="PF07980">
    <property type="entry name" value="SusD_RagB"/>
    <property type="match status" value="1"/>
</dbReference>
<gene>
    <name evidence="8" type="ORF">GCM10011511_01280</name>
</gene>
<sequence>MNQIIKISLAVTILGTAAVIACNKKLNYSDQNNPTTDSYFKTAAELRNGVDAVYSSLHSANLAGREWFFTHDMRGGETGSGGAQLEAPRAELLTQPSPSPSNAVMTSVWTGTYEMINRANLVISKAPGVKDDPASAAVIVGEAEFLRAWAYFELVTMWGDVPLYTVPVTSVTGYKGKTPAADVYTQIISDLTDAAAKLPNTHSTDGRATMDAANFLLGKVLMQKGDYAGAKAALLKVYGKYSLMSNFLYNFDGDVKLASNTLATGHEFNAESIFEIVFIDKGDDNFNWGYTGEGATADESVMRSQEYGIVWGNVVPSNAILNEFEAGDPRYKFTFYESGDNILTFAGTQAGTPLTESGMNVAPSNHNGTIQRRVYRKYSVLDWTNDGFHPDGLNFRIMRYAEVLLMLAECEAEVGTPAQAAIYINQVRSRPSVNMPPVTLTNHDNAIQAVMHEKAVEMAGEEVNNIDMLRWRAKGYYPSLHPDPKPGQVALFPIPASETSANPMIK</sequence>
<dbReference type="Gene3D" id="1.25.40.390">
    <property type="match status" value="1"/>
</dbReference>
<evidence type="ECO:0000313" key="9">
    <source>
        <dbReference type="Proteomes" id="UP000607559"/>
    </source>
</evidence>
<name>A0A8J2XN17_9BACT</name>
<evidence type="ECO:0000256" key="2">
    <source>
        <dbReference type="ARBA" id="ARBA00006275"/>
    </source>
</evidence>
<keyword evidence="4" id="KW-0472">Membrane</keyword>
<proteinExistence type="inferred from homology"/>
<evidence type="ECO:0000256" key="1">
    <source>
        <dbReference type="ARBA" id="ARBA00004442"/>
    </source>
</evidence>
<keyword evidence="9" id="KW-1185">Reference proteome</keyword>
<keyword evidence="3" id="KW-0732">Signal</keyword>
<evidence type="ECO:0000313" key="8">
    <source>
        <dbReference type="EMBL" id="GGA82063.1"/>
    </source>
</evidence>
<dbReference type="InterPro" id="IPR012944">
    <property type="entry name" value="SusD_RagB_dom"/>
</dbReference>
<dbReference type="InterPro" id="IPR011990">
    <property type="entry name" value="TPR-like_helical_dom_sf"/>
</dbReference>
<evidence type="ECO:0000256" key="3">
    <source>
        <dbReference type="ARBA" id="ARBA00022729"/>
    </source>
</evidence>
<keyword evidence="5" id="KW-0998">Cell outer membrane</keyword>
<dbReference type="InterPro" id="IPR033985">
    <property type="entry name" value="SusD-like_N"/>
</dbReference>
<comment type="subcellular location">
    <subcellularLocation>
        <location evidence="1">Cell outer membrane</location>
    </subcellularLocation>
</comment>
<protein>
    <submittedName>
        <fullName evidence="8">Membrane protein</fullName>
    </submittedName>
</protein>
<evidence type="ECO:0000256" key="5">
    <source>
        <dbReference type="ARBA" id="ARBA00023237"/>
    </source>
</evidence>
<dbReference type="CDD" id="cd08977">
    <property type="entry name" value="SusD"/>
    <property type="match status" value="1"/>
</dbReference>
<reference evidence="8" key="1">
    <citation type="journal article" date="2014" name="Int. J. Syst. Evol. Microbiol.">
        <title>Complete genome sequence of Corynebacterium casei LMG S-19264T (=DSM 44701T), isolated from a smear-ripened cheese.</title>
        <authorList>
            <consortium name="US DOE Joint Genome Institute (JGI-PGF)"/>
            <person name="Walter F."/>
            <person name="Albersmeier A."/>
            <person name="Kalinowski J."/>
            <person name="Ruckert C."/>
        </authorList>
    </citation>
    <scope>NUCLEOTIDE SEQUENCE</scope>
    <source>
        <strain evidence="8">CGMCC 1.15448</strain>
    </source>
</reference>
<reference evidence="8" key="2">
    <citation type="submission" date="2020-09" db="EMBL/GenBank/DDBJ databases">
        <authorList>
            <person name="Sun Q."/>
            <person name="Zhou Y."/>
        </authorList>
    </citation>
    <scope>NUCLEOTIDE SEQUENCE</scope>
    <source>
        <strain evidence="8">CGMCC 1.15448</strain>
    </source>
</reference>
<dbReference type="Proteomes" id="UP000607559">
    <property type="component" value="Unassembled WGS sequence"/>
</dbReference>
<accession>A0A8J2XN17</accession>
<organism evidence="8 9">
    <name type="scientific">Puia dinghuensis</name>
    <dbReference type="NCBI Taxonomy" id="1792502"/>
    <lineage>
        <taxon>Bacteria</taxon>
        <taxon>Pseudomonadati</taxon>
        <taxon>Bacteroidota</taxon>
        <taxon>Chitinophagia</taxon>
        <taxon>Chitinophagales</taxon>
        <taxon>Chitinophagaceae</taxon>
        <taxon>Puia</taxon>
    </lineage>
</organism>
<evidence type="ECO:0000259" key="6">
    <source>
        <dbReference type="Pfam" id="PF07980"/>
    </source>
</evidence>